<dbReference type="OrthoDB" id="1279at2"/>
<dbReference type="RefSeq" id="WP_049664224.1">
    <property type="nucleotide sequence ID" value="NZ_LFXJ01000005.1"/>
</dbReference>
<name>A0A0K9FBI2_9BACI</name>
<feature type="domain" description="Flagellar Assembly Protein A N-terminal region" evidence="1">
    <location>
        <begin position="72"/>
        <end position="239"/>
    </location>
</feature>
<evidence type="ECO:0000313" key="2">
    <source>
        <dbReference type="EMBL" id="KMY31577.1"/>
    </source>
</evidence>
<evidence type="ECO:0000259" key="1">
    <source>
        <dbReference type="Pfam" id="PF20250"/>
    </source>
</evidence>
<dbReference type="PATRIC" id="fig|582475.4.peg.427"/>
<dbReference type="PANTHER" id="PTHR38032">
    <property type="entry name" value="POLYMERASE-RELATED"/>
    <property type="match status" value="1"/>
</dbReference>
<proteinExistence type="predicted"/>
<dbReference type="InterPro" id="IPR005646">
    <property type="entry name" value="FapA"/>
</dbReference>
<dbReference type="GeneID" id="96597648"/>
<dbReference type="Proteomes" id="UP000037326">
    <property type="component" value="Unassembled WGS sequence"/>
</dbReference>
<sequence>MILVRNDKFEITEENGKVYMLTYSAGYPLKEFDSILRSHPRLKLSNFSILKNVLATENTSPVEIGRWLPNVKAEIARDKMSASIFVYETHDYLLKNKEKLTQQILETIENEGIVHGILDFDISKIESGKAFLIAQGTPSVAGADAQITYLPKPERKPVIREDGKANYYDMNFISEISEGSWLGEKIPATLGKQGENVLGEIMATVPGRDFPIRYDKKSAYEVEEDGKTVIRSKIAGVLDDVKGMIGVNRHLPINGDVGVETGNLEFNGSLSIKGTVSSGYTVIATGDISIEGAEGVSGAKLIKSIEGDVYIRGGIFGLGSTIVEAGGNIFVKHVNEANLVATDSIHIGSYALGSQLSAHSIFVDERRGKIIGGRAIAKNTIVTAITGNRLERRTDLIIESVNKQERYSSMQEKATQLNSLQAEISNHEGKIKNLLPFLNKMSKEQIATFEETKQSLTKLKADAVAIDREVKLIMDEMRHAGKEEIIVTKEAHPGTYIQIGKKSSQLSKMTNGKFLIELGELNV</sequence>
<comment type="caution">
    <text evidence="2">The sequence shown here is derived from an EMBL/GenBank/DDBJ whole genome shotgun (WGS) entry which is preliminary data.</text>
</comment>
<dbReference type="EMBL" id="LFXJ01000005">
    <property type="protein sequence ID" value="KMY31577.1"/>
    <property type="molecule type" value="Genomic_DNA"/>
</dbReference>
<organism evidence="2 3">
    <name type="scientific">Lysinibacillus xylanilyticus</name>
    <dbReference type="NCBI Taxonomy" id="582475"/>
    <lineage>
        <taxon>Bacteria</taxon>
        <taxon>Bacillati</taxon>
        <taxon>Bacillota</taxon>
        <taxon>Bacilli</taxon>
        <taxon>Bacillales</taxon>
        <taxon>Bacillaceae</taxon>
        <taxon>Lysinibacillus</taxon>
    </lineage>
</organism>
<dbReference type="Pfam" id="PF20250">
    <property type="entry name" value="FapA_N"/>
    <property type="match status" value="1"/>
</dbReference>
<dbReference type="InterPro" id="IPR046865">
    <property type="entry name" value="FapA_b_solenoid"/>
</dbReference>
<accession>A0A0K9FBI2</accession>
<evidence type="ECO:0000313" key="3">
    <source>
        <dbReference type="Proteomes" id="UP000037326"/>
    </source>
</evidence>
<protein>
    <recommendedName>
        <fullName evidence="1">Flagellar Assembly Protein A N-terminal region domain-containing protein</fullName>
    </recommendedName>
</protein>
<gene>
    <name evidence="2" type="ORF">ACZ11_04980</name>
</gene>
<reference evidence="3" key="1">
    <citation type="submission" date="2015-07" db="EMBL/GenBank/DDBJ databases">
        <authorList>
            <consortium name="Consortium for Microbial Forensics and Genomics (microFORGE)"/>
            <person name="Knight B.M."/>
            <person name="Roberts D.P."/>
            <person name="Lin D."/>
            <person name="Hari K."/>
            <person name="Fletcher J."/>
            <person name="Melcher U."/>
            <person name="Blagden T."/>
            <person name="Winegar R.A."/>
        </authorList>
    </citation>
    <scope>NUCLEOTIDE SEQUENCE [LARGE SCALE GENOMIC DNA]</scope>
    <source>
        <strain evidence="3">DSM 23493</strain>
    </source>
</reference>
<dbReference type="AlphaFoldDB" id="A0A0K9FBI2"/>
<dbReference type="PANTHER" id="PTHR38032:SF1">
    <property type="entry name" value="RNA-BINDING PROTEIN KHPB N-TERMINAL DOMAIN-CONTAINING PROTEIN"/>
    <property type="match status" value="1"/>
</dbReference>
<dbReference type="InterPro" id="IPR046866">
    <property type="entry name" value="FapA_N"/>
</dbReference>
<dbReference type="Pfam" id="PF03961">
    <property type="entry name" value="FapA"/>
    <property type="match status" value="1"/>
</dbReference>